<dbReference type="EMBL" id="PVTR01000022">
    <property type="protein sequence ID" value="PRY84315.1"/>
    <property type="molecule type" value="Genomic_DNA"/>
</dbReference>
<dbReference type="CDD" id="cd00075">
    <property type="entry name" value="HATPase"/>
    <property type="match status" value="1"/>
</dbReference>
<dbReference type="InterPro" id="IPR003594">
    <property type="entry name" value="HATPase_dom"/>
</dbReference>
<keyword evidence="11" id="KW-1185">Reference proteome</keyword>
<comment type="catalytic activity">
    <reaction evidence="1">
        <text>ATP + protein L-histidine = ADP + protein N-phospho-L-histidine.</text>
        <dbReference type="EC" id="2.7.13.3"/>
    </reaction>
</comment>
<sequence length="766" mass="88383">MLKKLQNEDYSFDLLTGKLLKSSKRLDFSFGAGVSKVFFDLQTFKNSLFDFEKRPLGTKFKCSSDERSSTIDCLLYLDGEYLEVRVWFWTDQIQQQLKGYLFLKEDKREHNINWETLLYNLESFPNPFLILDLKLENILLANRKLLELISLPFEDFRQGLNLSDFLENKEKIDELLNWVQSDDENFTKILGLNIGDKSPNFFRVEMVKVKIEEKEYISTNLILVEEIIDVQKKLEKANELLINLVETQKKFLVSNDFDEPFKDLLEIFIQQTGAEMGFIGRVNTERKFKLKLDAVTDFSRQSKASRGLFNSFKQRGFLFEHPDNFIEDCILSQELLIINDFPTGRKIETEIQGHPKMKNFLGIPVLKGSEVIGLIGLANKKEDFNCEDVAVLKPVISFYTSLIQVIQVKEGEIAARKELEDKEFLLTTTLGKTNDLIFILTEDFAVEYFSPGLKKIFGEDAENEIIVLAKRIFRSKSIKGKSQIKVLENYHVNDQNVWLDLSLDIIREENGNAMRVLGIAKDISEIINYQKKLEQSLQKEKDSSEFKSQFLSIVSHEFKTPLTIIKSSLNIMDIYVKSIVEPRDIQHKVSNKIEKIEKEIDMLNRLVNEILQIEQIDAGKFSLKKKRFHLNSFVENVIDKFKLGKNVNFKSSVGEIYEVYWDPILIECVLENLIENAVKYGGGKPFNLSLDIENNTVHIKVQDFGIGIHENDIDHIFKPFYRSALVGNIKGTGFGLVAVEKFVFQHGGKIKVESKKGKGTTFTVII</sequence>
<dbReference type="AlphaFoldDB" id="A0A2T0WCA8"/>
<dbReference type="InterPro" id="IPR029016">
    <property type="entry name" value="GAF-like_dom_sf"/>
</dbReference>
<evidence type="ECO:0000259" key="8">
    <source>
        <dbReference type="PROSITE" id="PS50109"/>
    </source>
</evidence>
<dbReference type="GO" id="GO:0000155">
    <property type="term" value="F:phosphorelay sensor kinase activity"/>
    <property type="evidence" value="ECO:0007669"/>
    <property type="project" value="InterPro"/>
</dbReference>
<dbReference type="InterPro" id="IPR000014">
    <property type="entry name" value="PAS"/>
</dbReference>
<dbReference type="SUPFAM" id="SSF47384">
    <property type="entry name" value="Homodimeric domain of signal transducing histidine kinase"/>
    <property type="match status" value="1"/>
</dbReference>
<dbReference type="InterPro" id="IPR004358">
    <property type="entry name" value="Sig_transdc_His_kin-like_C"/>
</dbReference>
<evidence type="ECO:0000256" key="6">
    <source>
        <dbReference type="ARBA" id="ARBA00023012"/>
    </source>
</evidence>
<dbReference type="OrthoDB" id="9808408at2"/>
<dbReference type="Gene3D" id="3.30.450.40">
    <property type="match status" value="1"/>
</dbReference>
<dbReference type="PROSITE" id="PS50113">
    <property type="entry name" value="PAC"/>
    <property type="match status" value="1"/>
</dbReference>
<evidence type="ECO:0000256" key="5">
    <source>
        <dbReference type="ARBA" id="ARBA00022777"/>
    </source>
</evidence>
<dbReference type="SUPFAM" id="SSF55874">
    <property type="entry name" value="ATPase domain of HSP90 chaperone/DNA topoisomerase II/histidine kinase"/>
    <property type="match status" value="1"/>
</dbReference>
<evidence type="ECO:0000313" key="11">
    <source>
        <dbReference type="Proteomes" id="UP000238157"/>
    </source>
</evidence>
<dbReference type="InterPro" id="IPR003018">
    <property type="entry name" value="GAF"/>
</dbReference>
<dbReference type="PANTHER" id="PTHR43711">
    <property type="entry name" value="TWO-COMPONENT HISTIDINE KINASE"/>
    <property type="match status" value="1"/>
</dbReference>
<dbReference type="Proteomes" id="UP000238157">
    <property type="component" value="Unassembled WGS sequence"/>
</dbReference>
<feature type="coiled-coil region" evidence="7">
    <location>
        <begin position="586"/>
        <end position="613"/>
    </location>
</feature>
<dbReference type="SUPFAM" id="SSF55785">
    <property type="entry name" value="PYP-like sensor domain (PAS domain)"/>
    <property type="match status" value="1"/>
</dbReference>
<keyword evidence="5" id="KW-0418">Kinase</keyword>
<evidence type="ECO:0000256" key="2">
    <source>
        <dbReference type="ARBA" id="ARBA00012438"/>
    </source>
</evidence>
<dbReference type="RefSeq" id="WP_106135588.1">
    <property type="nucleotide sequence ID" value="NZ_PVTR01000022.1"/>
</dbReference>
<dbReference type="InterPro" id="IPR003661">
    <property type="entry name" value="HisK_dim/P_dom"/>
</dbReference>
<comment type="caution">
    <text evidence="10">The sequence shown here is derived from an EMBL/GenBank/DDBJ whole genome shotgun (WGS) entry which is preliminary data.</text>
</comment>
<evidence type="ECO:0000256" key="4">
    <source>
        <dbReference type="ARBA" id="ARBA00022679"/>
    </source>
</evidence>
<dbReference type="InterPro" id="IPR005467">
    <property type="entry name" value="His_kinase_dom"/>
</dbReference>
<dbReference type="Pfam" id="PF13185">
    <property type="entry name" value="GAF_2"/>
    <property type="match status" value="1"/>
</dbReference>
<dbReference type="EC" id="2.7.13.3" evidence="2"/>
<evidence type="ECO:0000256" key="1">
    <source>
        <dbReference type="ARBA" id="ARBA00000085"/>
    </source>
</evidence>
<dbReference type="Gene3D" id="3.30.450.20">
    <property type="entry name" value="PAS domain"/>
    <property type="match status" value="1"/>
</dbReference>
<keyword evidence="7" id="KW-0175">Coiled coil</keyword>
<dbReference type="Pfam" id="PF13426">
    <property type="entry name" value="PAS_9"/>
    <property type="match status" value="1"/>
</dbReference>
<dbReference type="PROSITE" id="PS50109">
    <property type="entry name" value="HIS_KIN"/>
    <property type="match status" value="1"/>
</dbReference>
<dbReference type="PRINTS" id="PR00344">
    <property type="entry name" value="BCTRLSENSOR"/>
</dbReference>
<protein>
    <recommendedName>
        <fullName evidence="2">histidine kinase</fullName>
        <ecNumber evidence="2">2.7.13.3</ecNumber>
    </recommendedName>
</protein>
<keyword evidence="3" id="KW-0597">Phosphoprotein</keyword>
<evidence type="ECO:0000256" key="3">
    <source>
        <dbReference type="ARBA" id="ARBA00022553"/>
    </source>
</evidence>
<dbReference type="SMART" id="SM00388">
    <property type="entry name" value="HisKA"/>
    <property type="match status" value="1"/>
</dbReference>
<gene>
    <name evidence="10" type="ORF">CLW00_1224</name>
</gene>
<keyword evidence="4" id="KW-0808">Transferase</keyword>
<dbReference type="InterPro" id="IPR036890">
    <property type="entry name" value="HATPase_C_sf"/>
</dbReference>
<evidence type="ECO:0000259" key="9">
    <source>
        <dbReference type="PROSITE" id="PS50113"/>
    </source>
</evidence>
<dbReference type="SMART" id="SM00387">
    <property type="entry name" value="HATPase_c"/>
    <property type="match status" value="1"/>
</dbReference>
<dbReference type="Gene3D" id="3.30.565.10">
    <property type="entry name" value="Histidine kinase-like ATPase, C-terminal domain"/>
    <property type="match status" value="1"/>
</dbReference>
<name>A0A2T0WCA8_9BACT</name>
<dbReference type="InterPro" id="IPR050736">
    <property type="entry name" value="Sensor_HK_Regulatory"/>
</dbReference>
<organism evidence="10 11">
    <name type="scientific">Mongoliibacter ruber</name>
    <dbReference type="NCBI Taxonomy" id="1750599"/>
    <lineage>
        <taxon>Bacteria</taxon>
        <taxon>Pseudomonadati</taxon>
        <taxon>Bacteroidota</taxon>
        <taxon>Cytophagia</taxon>
        <taxon>Cytophagales</taxon>
        <taxon>Cyclobacteriaceae</taxon>
        <taxon>Mongoliibacter</taxon>
    </lineage>
</organism>
<dbReference type="PANTHER" id="PTHR43711:SF26">
    <property type="entry name" value="SENSOR HISTIDINE KINASE RCSC"/>
    <property type="match status" value="1"/>
</dbReference>
<dbReference type="InterPro" id="IPR035965">
    <property type="entry name" value="PAS-like_dom_sf"/>
</dbReference>
<dbReference type="InterPro" id="IPR000700">
    <property type="entry name" value="PAS-assoc_C"/>
</dbReference>
<evidence type="ECO:0000313" key="10">
    <source>
        <dbReference type="EMBL" id="PRY84315.1"/>
    </source>
</evidence>
<dbReference type="CDD" id="cd00082">
    <property type="entry name" value="HisKA"/>
    <property type="match status" value="1"/>
</dbReference>
<accession>A0A2T0WCA8</accession>
<feature type="domain" description="Histidine kinase" evidence="8">
    <location>
        <begin position="553"/>
        <end position="766"/>
    </location>
</feature>
<dbReference type="InterPro" id="IPR036097">
    <property type="entry name" value="HisK_dim/P_sf"/>
</dbReference>
<reference evidence="10 11" key="1">
    <citation type="submission" date="2018-03" db="EMBL/GenBank/DDBJ databases">
        <title>Genomic Encyclopedia of Archaeal and Bacterial Type Strains, Phase II (KMG-II): from individual species to whole genera.</title>
        <authorList>
            <person name="Goeker M."/>
        </authorList>
    </citation>
    <scope>NUCLEOTIDE SEQUENCE [LARGE SCALE GENOMIC DNA]</scope>
    <source>
        <strain evidence="10 11">DSM 27929</strain>
    </source>
</reference>
<keyword evidence="6" id="KW-0902">Two-component regulatory system</keyword>
<evidence type="ECO:0000256" key="7">
    <source>
        <dbReference type="SAM" id="Coils"/>
    </source>
</evidence>
<dbReference type="Pfam" id="PF02518">
    <property type="entry name" value="HATPase_c"/>
    <property type="match status" value="1"/>
</dbReference>
<dbReference type="SUPFAM" id="SSF55781">
    <property type="entry name" value="GAF domain-like"/>
    <property type="match status" value="1"/>
</dbReference>
<feature type="domain" description="PAC" evidence="9">
    <location>
        <begin position="480"/>
        <end position="535"/>
    </location>
</feature>
<proteinExistence type="predicted"/>
<dbReference type="Pfam" id="PF00512">
    <property type="entry name" value="HisKA"/>
    <property type="match status" value="1"/>
</dbReference>
<dbReference type="Gene3D" id="1.10.287.130">
    <property type="match status" value="1"/>
</dbReference>